<evidence type="ECO:0000256" key="11">
    <source>
        <dbReference type="SAM" id="MobiDB-lite"/>
    </source>
</evidence>
<dbReference type="Proteomes" id="UP000095284">
    <property type="component" value="Unplaced"/>
</dbReference>
<evidence type="ECO:0000313" key="17">
    <source>
        <dbReference type="WBParaSite" id="BXY_1600100.1"/>
    </source>
</evidence>
<proteinExistence type="inferred from homology"/>
<dbReference type="SMR" id="A0A1I7SSI4"/>
<feature type="region of interest" description="Disordered" evidence="11">
    <location>
        <begin position="286"/>
        <end position="389"/>
    </location>
</feature>
<organism evidence="15 17">
    <name type="scientific">Bursaphelenchus xylophilus</name>
    <name type="common">Pinewood nematode worm</name>
    <name type="synonym">Aphelenchoides xylophilus</name>
    <dbReference type="NCBI Taxonomy" id="6326"/>
    <lineage>
        <taxon>Eukaryota</taxon>
        <taxon>Metazoa</taxon>
        <taxon>Ecdysozoa</taxon>
        <taxon>Nematoda</taxon>
        <taxon>Chromadorea</taxon>
        <taxon>Rhabditida</taxon>
        <taxon>Tylenchina</taxon>
        <taxon>Tylenchomorpha</taxon>
        <taxon>Aphelenchoidea</taxon>
        <taxon>Aphelenchoididae</taxon>
        <taxon>Bursaphelenchus</taxon>
    </lineage>
</organism>
<comment type="similarity">
    <text evidence="2">Belongs to the SEC62 family.</text>
</comment>
<keyword evidence="6" id="KW-0256">Endoplasmic reticulum</keyword>
<evidence type="ECO:0000256" key="8">
    <source>
        <dbReference type="ARBA" id="ARBA00022989"/>
    </source>
</evidence>
<reference evidence="14" key="2">
    <citation type="submission" date="2020-08" db="EMBL/GenBank/DDBJ databases">
        <authorList>
            <person name="Kikuchi T."/>
        </authorList>
    </citation>
    <scope>NUCLEOTIDE SEQUENCE</scope>
    <source>
        <strain evidence="13">Ka4C1</strain>
    </source>
</reference>
<evidence type="ECO:0000256" key="2">
    <source>
        <dbReference type="ARBA" id="ARBA00010604"/>
    </source>
</evidence>
<dbReference type="OrthoDB" id="200187at2759"/>
<keyword evidence="8 12" id="KW-1133">Transmembrane helix</keyword>
<keyword evidence="7" id="KW-0653">Protein transport</keyword>
<feature type="transmembrane region" description="Helical" evidence="12">
    <location>
        <begin position="210"/>
        <end position="243"/>
    </location>
</feature>
<evidence type="ECO:0000256" key="3">
    <source>
        <dbReference type="ARBA" id="ARBA00021257"/>
    </source>
</evidence>
<reference evidence="17" key="1">
    <citation type="submission" date="2016-11" db="UniProtKB">
        <authorList>
            <consortium name="WormBaseParasite"/>
        </authorList>
    </citation>
    <scope>IDENTIFICATION</scope>
</reference>
<dbReference type="GO" id="GO:0005789">
    <property type="term" value="C:endoplasmic reticulum membrane"/>
    <property type="evidence" value="ECO:0007669"/>
    <property type="project" value="UniProtKB-SubCell"/>
</dbReference>
<dbReference type="WBParaSite" id="BXY_1600100.1">
    <property type="protein sequence ID" value="BXY_1600100.1"/>
    <property type="gene ID" value="BXY_1600100"/>
</dbReference>
<evidence type="ECO:0000256" key="4">
    <source>
        <dbReference type="ARBA" id="ARBA00022448"/>
    </source>
</evidence>
<keyword evidence="16" id="KW-1185">Reference proteome</keyword>
<comment type="subcellular location">
    <subcellularLocation>
        <location evidence="1">Endoplasmic reticulum membrane</location>
        <topology evidence="1">Multi-pass membrane protein</topology>
    </subcellularLocation>
</comment>
<evidence type="ECO:0000256" key="10">
    <source>
        <dbReference type="ARBA" id="ARBA00023136"/>
    </source>
</evidence>
<feature type="compositionally biased region" description="Acidic residues" evidence="11">
    <location>
        <begin position="380"/>
        <end position="389"/>
    </location>
</feature>
<evidence type="ECO:0000256" key="7">
    <source>
        <dbReference type="ARBA" id="ARBA00022927"/>
    </source>
</evidence>
<evidence type="ECO:0000313" key="14">
    <source>
        <dbReference type="EMBL" id="CAG9097515.1"/>
    </source>
</evidence>
<dbReference type="AlphaFoldDB" id="A0A1I7SSI4"/>
<dbReference type="EMBL" id="CAJFDI010000002">
    <property type="protein sequence ID" value="CAD5215577.1"/>
    <property type="molecule type" value="Genomic_DNA"/>
</dbReference>
<dbReference type="GO" id="GO:0031204">
    <property type="term" value="P:post-translational protein targeting to membrane, translocation"/>
    <property type="evidence" value="ECO:0007669"/>
    <property type="project" value="TreeGrafter"/>
</dbReference>
<evidence type="ECO:0000256" key="12">
    <source>
        <dbReference type="SAM" id="Phobius"/>
    </source>
</evidence>
<keyword evidence="5 12" id="KW-0812">Transmembrane</keyword>
<evidence type="ECO:0000256" key="9">
    <source>
        <dbReference type="ARBA" id="ARBA00023010"/>
    </source>
</evidence>
<feature type="compositionally biased region" description="Basic and acidic residues" evidence="11">
    <location>
        <begin position="292"/>
        <end position="316"/>
    </location>
</feature>
<accession>A0A1I7SSI4</accession>
<dbReference type="Proteomes" id="UP000659654">
    <property type="component" value="Unassembled WGS sequence"/>
</dbReference>
<evidence type="ECO:0000256" key="6">
    <source>
        <dbReference type="ARBA" id="ARBA00022824"/>
    </source>
</evidence>
<keyword evidence="4" id="KW-0813">Transport</keyword>
<evidence type="ECO:0000256" key="1">
    <source>
        <dbReference type="ARBA" id="ARBA00004477"/>
    </source>
</evidence>
<keyword evidence="10 12" id="KW-0472">Membrane</keyword>
<dbReference type="Proteomes" id="UP000582659">
    <property type="component" value="Unassembled WGS sequence"/>
</dbReference>
<keyword evidence="9" id="KW-0811">Translocation</keyword>
<dbReference type="PANTHER" id="PTHR12443:SF9">
    <property type="entry name" value="TRANSLOCATION PROTEIN SEC62"/>
    <property type="match status" value="1"/>
</dbReference>
<protein>
    <recommendedName>
        <fullName evidence="3">Translocation protein SEC62</fullName>
    </recommendedName>
</protein>
<gene>
    <name evidence="13" type="ORF">BXYJ_LOCUS4099</name>
</gene>
<sequence length="389" mass="44839">MTDRRNKKFRKDQLDSNKLSKEQEAWANFVRFNCPCKKSTFEGNEVEYFTGQKAIDTLVDSKKFGASSKEPKFSTREQAAAFLKVLLERGYFFRAKVLVPRPKPRPGANQDTKDSPRVRRLKEEKEKAEESARDNETANESSAEQKKNDERRKKKIKLIVHESQYLNDDSDVYVWIYDPTPLYKKVIGILIILGVIAGCLFPLWPDWTKLSVYYISMAGIIFFAVILGIGIARTILFGVIYAVTMGKHRFWFLPNLLADVGFFESFQPVYTYEYVDSVNQKDVKKEKKKAKSSGDVETKKDKPKKDKERKEEKKVEEEEQTLINDRENEEAEKYSNPSSEESDDKAEEDNETGSSSAVDASPNPAKKDLRKRRNVRKADEDDFVLVDGE</sequence>
<feature type="transmembrane region" description="Helical" evidence="12">
    <location>
        <begin position="186"/>
        <end position="204"/>
    </location>
</feature>
<evidence type="ECO:0000313" key="15">
    <source>
        <dbReference type="Proteomes" id="UP000095284"/>
    </source>
</evidence>
<dbReference type="PANTHER" id="PTHR12443">
    <property type="entry name" value="TRANSLOCATION PROTEIN SEC62"/>
    <property type="match status" value="1"/>
</dbReference>
<name>A0A1I7SSI4_BURXY</name>
<feature type="compositionally biased region" description="Acidic residues" evidence="11">
    <location>
        <begin position="340"/>
        <end position="351"/>
    </location>
</feature>
<feature type="region of interest" description="Disordered" evidence="11">
    <location>
        <begin position="102"/>
        <end position="149"/>
    </location>
</feature>
<dbReference type="eggNOG" id="KOG2927">
    <property type="taxonomic scope" value="Eukaryota"/>
</dbReference>
<dbReference type="Pfam" id="PF03839">
    <property type="entry name" value="Sec62"/>
    <property type="match status" value="1"/>
</dbReference>
<evidence type="ECO:0000256" key="5">
    <source>
        <dbReference type="ARBA" id="ARBA00022692"/>
    </source>
</evidence>
<dbReference type="EMBL" id="CAJFCV020000002">
    <property type="protein sequence ID" value="CAG9097515.1"/>
    <property type="molecule type" value="Genomic_DNA"/>
</dbReference>
<evidence type="ECO:0000313" key="16">
    <source>
        <dbReference type="Proteomes" id="UP000659654"/>
    </source>
</evidence>
<evidence type="ECO:0000313" key="13">
    <source>
        <dbReference type="EMBL" id="CAD5215577.1"/>
    </source>
</evidence>
<dbReference type="InterPro" id="IPR004728">
    <property type="entry name" value="Sec62"/>
</dbReference>
<feature type="compositionally biased region" description="Basic and acidic residues" evidence="11">
    <location>
        <begin position="111"/>
        <end position="136"/>
    </location>
</feature>